<dbReference type="Pfam" id="PF10825">
    <property type="entry name" value="DUF2752"/>
    <property type="match status" value="1"/>
</dbReference>
<dbReference type="eggNOG" id="ENOG5033A4V">
    <property type="taxonomic scope" value="Bacteria"/>
</dbReference>
<keyword evidence="3" id="KW-1185">Reference proteome</keyword>
<dbReference type="Proteomes" id="UP000008363">
    <property type="component" value="Unassembled WGS sequence"/>
</dbReference>
<keyword evidence="1" id="KW-0812">Transmembrane</keyword>
<evidence type="ECO:0008006" key="4">
    <source>
        <dbReference type="Google" id="ProtNLM"/>
    </source>
</evidence>
<dbReference type="AlphaFoldDB" id="K6WGG9"/>
<accession>K6WGG9</accession>
<evidence type="ECO:0000256" key="1">
    <source>
        <dbReference type="SAM" id="Phobius"/>
    </source>
</evidence>
<organism evidence="2 3">
    <name type="scientific">Gordonia rhizosphera NBRC 16068</name>
    <dbReference type="NCBI Taxonomy" id="1108045"/>
    <lineage>
        <taxon>Bacteria</taxon>
        <taxon>Bacillati</taxon>
        <taxon>Actinomycetota</taxon>
        <taxon>Actinomycetes</taxon>
        <taxon>Mycobacteriales</taxon>
        <taxon>Gordoniaceae</taxon>
        <taxon>Gordonia</taxon>
    </lineage>
</organism>
<keyword evidence="1" id="KW-0472">Membrane</keyword>
<proteinExistence type="predicted"/>
<feature type="transmembrane region" description="Helical" evidence="1">
    <location>
        <begin position="136"/>
        <end position="161"/>
    </location>
</feature>
<dbReference type="STRING" id="1108045.GORHZ_126_00030"/>
<comment type="caution">
    <text evidence="2">The sequence shown here is derived from an EMBL/GenBank/DDBJ whole genome shotgun (WGS) entry which is preliminary data.</text>
</comment>
<dbReference type="EMBL" id="BAHC01000126">
    <property type="protein sequence ID" value="GAB91262.1"/>
    <property type="molecule type" value="Genomic_DNA"/>
</dbReference>
<feature type="transmembrane region" description="Helical" evidence="1">
    <location>
        <begin position="101"/>
        <end position="124"/>
    </location>
</feature>
<protein>
    <recommendedName>
        <fullName evidence="4">DUF2752 domain-containing protein</fullName>
    </recommendedName>
</protein>
<name>K6WGG9_9ACTN</name>
<keyword evidence="1" id="KW-1133">Transmembrane helix</keyword>
<dbReference type="InterPro" id="IPR021215">
    <property type="entry name" value="DUF2752"/>
</dbReference>
<evidence type="ECO:0000313" key="2">
    <source>
        <dbReference type="EMBL" id="GAB91262.1"/>
    </source>
</evidence>
<reference evidence="2 3" key="1">
    <citation type="submission" date="2012-08" db="EMBL/GenBank/DDBJ databases">
        <title>Whole genome shotgun sequence of Gordonia rhizosphera NBRC 16068.</title>
        <authorList>
            <person name="Takarada H."/>
            <person name="Isaki S."/>
            <person name="Hosoyama A."/>
            <person name="Tsuchikane K."/>
            <person name="Katsumata H."/>
            <person name="Baba S."/>
            <person name="Ohji S."/>
            <person name="Yamazaki S."/>
            <person name="Fujita N."/>
        </authorList>
    </citation>
    <scope>NUCLEOTIDE SEQUENCE [LARGE SCALE GENOMIC DNA]</scope>
    <source>
        <strain evidence="2 3">NBRC 16068</strain>
    </source>
</reference>
<evidence type="ECO:0000313" key="3">
    <source>
        <dbReference type="Proteomes" id="UP000008363"/>
    </source>
</evidence>
<feature type="transmembrane region" description="Helical" evidence="1">
    <location>
        <begin position="33"/>
        <end position="55"/>
    </location>
</feature>
<gene>
    <name evidence="2" type="ORF">GORHZ_126_00030</name>
</gene>
<sequence>MHMHNRRQIAIYPGRVTVAEQTDRRDMGARGTAAAVVVAGLAAVGVATAVSPAALSDGPVLCPFRHVTGLPCPGCGLTRSWVALGHGDIASSFGFNAFGPVFAAIAVVATGLAIWTLIAGRPALDRLRTALTGRFALGVIAVWLGYGTVRAVFAACGWGFFPSVT</sequence>